<comment type="caution">
    <text evidence="1">The sequence shown here is derived from an EMBL/GenBank/DDBJ whole genome shotgun (WGS) entry which is preliminary data.</text>
</comment>
<dbReference type="AlphaFoldDB" id="A0A560IZH5"/>
<accession>A0A560IZH5</accession>
<dbReference type="OrthoDB" id="5514485at2"/>
<evidence type="ECO:0000313" key="1">
    <source>
        <dbReference type="EMBL" id="TWB64428.1"/>
    </source>
</evidence>
<protein>
    <recommendedName>
        <fullName evidence="3">HNH endonuclease</fullName>
    </recommendedName>
</protein>
<reference evidence="1 2" key="1">
    <citation type="submission" date="2019-06" db="EMBL/GenBank/DDBJ databases">
        <title>Genomic Encyclopedia of Type Strains, Phase IV (KMG-V): Genome sequencing to study the core and pangenomes of soil and plant-associated prokaryotes.</title>
        <authorList>
            <person name="Whitman W."/>
        </authorList>
    </citation>
    <scope>NUCLEOTIDE SEQUENCE [LARGE SCALE GENOMIC DNA]</scope>
    <source>
        <strain evidence="1 2">BR 11140</strain>
    </source>
</reference>
<evidence type="ECO:0000313" key="2">
    <source>
        <dbReference type="Proteomes" id="UP000318050"/>
    </source>
</evidence>
<organism evidence="1 2">
    <name type="scientific">Nitrospirillum amazonense</name>
    <dbReference type="NCBI Taxonomy" id="28077"/>
    <lineage>
        <taxon>Bacteria</taxon>
        <taxon>Pseudomonadati</taxon>
        <taxon>Pseudomonadota</taxon>
        <taxon>Alphaproteobacteria</taxon>
        <taxon>Rhodospirillales</taxon>
        <taxon>Azospirillaceae</taxon>
        <taxon>Nitrospirillum</taxon>
    </lineage>
</organism>
<dbReference type="EMBL" id="VITT01000001">
    <property type="protein sequence ID" value="TWB64428.1"/>
    <property type="molecule type" value="Genomic_DNA"/>
</dbReference>
<gene>
    <name evidence="1" type="ORF">FBZ92_101324</name>
</gene>
<evidence type="ECO:0008006" key="3">
    <source>
        <dbReference type="Google" id="ProtNLM"/>
    </source>
</evidence>
<proteinExistence type="predicted"/>
<dbReference type="Proteomes" id="UP000318050">
    <property type="component" value="Unassembled WGS sequence"/>
</dbReference>
<sequence length="245" mass="27384">MKPYSHARWHLYREEVIKLDGGRCVRCRRGRADGAVLQAHHKAYVSGRMPWEYPYGMCETLCKGCHAEEHGIIPPKSGWSLFAIDDLGNLCANCEACGTEIRYVHAIGHPAWPALAVGTDCCDRLTGATDARDHHDGLIKEREKRKRFVDSPKWKVTASGDMVMVRDRIPVRITFRDGSYGLEIGSIKGRLKYPTALDAKIRAFEFIESGEAARFFADRRARLDGLIASSVSNDRTLRATLPGPA</sequence>
<name>A0A560IZH5_9PROT</name>